<sequence length="225" mass="25123">MDGWQMDGRLGPGDVDPVARAAGRGESQVKSEEAMGDIPAASANKKLRDDARPVPWRCVCHGRCNEDVQVLPARHSAYGSNARSPTVAAWRGEAWGLEADLISLTTIICTAMSVEHLRHNFEISISTSPPRARPRPPLVRFGPPCLGPDRRSDQTLQHHFGLPLLLFWPSLCILIHLFRTRLRFFMHESTNVSAYVKAITGRRHSAAVAPHILWQPHCHHHQPPR</sequence>
<protein>
    <submittedName>
        <fullName evidence="3">Uncharacterized protein</fullName>
    </submittedName>
</protein>
<feature type="transmembrane region" description="Helical" evidence="2">
    <location>
        <begin position="160"/>
        <end position="178"/>
    </location>
</feature>
<keyword evidence="2" id="KW-0472">Membrane</keyword>
<keyword evidence="2" id="KW-0812">Transmembrane</keyword>
<accession>A0ABR1MEG6</accession>
<name>A0ABR1MEG6_9PEZI</name>
<evidence type="ECO:0000313" key="3">
    <source>
        <dbReference type="EMBL" id="KAK7545264.1"/>
    </source>
</evidence>
<dbReference type="Proteomes" id="UP001365128">
    <property type="component" value="Unassembled WGS sequence"/>
</dbReference>
<comment type="caution">
    <text evidence="3">The sequence shown here is derived from an EMBL/GenBank/DDBJ whole genome shotgun (WGS) entry which is preliminary data.</text>
</comment>
<gene>
    <name evidence="3" type="ORF">IWX46DRAFT_113697</name>
</gene>
<feature type="region of interest" description="Disordered" evidence="1">
    <location>
        <begin position="1"/>
        <end position="46"/>
    </location>
</feature>
<evidence type="ECO:0000313" key="4">
    <source>
        <dbReference type="Proteomes" id="UP001365128"/>
    </source>
</evidence>
<reference evidence="3 4" key="1">
    <citation type="submission" date="2024-04" db="EMBL/GenBank/DDBJ databases">
        <title>Phyllosticta paracitricarpa is synonymous to the EU quarantine fungus P. citricarpa based on phylogenomic analyses.</title>
        <authorList>
            <consortium name="Lawrence Berkeley National Laboratory"/>
            <person name="Van Ingen-Buijs V.A."/>
            <person name="Van Westerhoven A.C."/>
            <person name="Haridas S."/>
            <person name="Skiadas P."/>
            <person name="Martin F."/>
            <person name="Groenewald J.Z."/>
            <person name="Crous P.W."/>
            <person name="Seidl M.F."/>
        </authorList>
    </citation>
    <scope>NUCLEOTIDE SEQUENCE [LARGE SCALE GENOMIC DNA]</scope>
    <source>
        <strain evidence="3 4">CBS 122670</strain>
    </source>
</reference>
<dbReference type="EMBL" id="JBBPDW010000018">
    <property type="protein sequence ID" value="KAK7545264.1"/>
    <property type="molecule type" value="Genomic_DNA"/>
</dbReference>
<keyword evidence="2" id="KW-1133">Transmembrane helix</keyword>
<evidence type="ECO:0000256" key="1">
    <source>
        <dbReference type="SAM" id="MobiDB-lite"/>
    </source>
</evidence>
<evidence type="ECO:0000256" key="2">
    <source>
        <dbReference type="SAM" id="Phobius"/>
    </source>
</evidence>
<keyword evidence="4" id="KW-1185">Reference proteome</keyword>
<proteinExistence type="predicted"/>
<organism evidence="3 4">
    <name type="scientific">Phyllosticta citricarpa</name>
    <dbReference type="NCBI Taxonomy" id="55181"/>
    <lineage>
        <taxon>Eukaryota</taxon>
        <taxon>Fungi</taxon>
        <taxon>Dikarya</taxon>
        <taxon>Ascomycota</taxon>
        <taxon>Pezizomycotina</taxon>
        <taxon>Dothideomycetes</taxon>
        <taxon>Dothideomycetes incertae sedis</taxon>
        <taxon>Botryosphaeriales</taxon>
        <taxon>Phyllostictaceae</taxon>
        <taxon>Phyllosticta</taxon>
    </lineage>
</organism>